<comment type="caution">
    <text evidence="5">The sequence shown here is derived from an EMBL/GenBank/DDBJ whole genome shotgun (WGS) entry which is preliminary data.</text>
</comment>
<dbReference type="GO" id="GO:0016301">
    <property type="term" value="F:kinase activity"/>
    <property type="evidence" value="ECO:0007669"/>
    <property type="project" value="UniProtKB-KW"/>
</dbReference>
<keyword evidence="1" id="KW-0808">Transferase</keyword>
<dbReference type="AlphaFoldDB" id="A0A1Y5F9W1"/>
<evidence type="ECO:0000256" key="2">
    <source>
        <dbReference type="ARBA" id="ARBA00022741"/>
    </source>
</evidence>
<organism evidence="5 6">
    <name type="scientific">Halobacteriovorax marinus</name>
    <dbReference type="NCBI Taxonomy" id="97084"/>
    <lineage>
        <taxon>Bacteria</taxon>
        <taxon>Pseudomonadati</taxon>
        <taxon>Bdellovibrionota</taxon>
        <taxon>Bacteriovoracia</taxon>
        <taxon>Bacteriovoracales</taxon>
        <taxon>Halobacteriovoraceae</taxon>
        <taxon>Halobacteriovorax</taxon>
    </lineage>
</organism>
<sequence>MNSQSKLDSITQAKELLLIGPCPFKADHLYQDALTREVPIIAVDKGLEHCPLAPVIYAIGDGDSSKLPMDHKLPCEKNQSDLNAALNLISKNTKHISLHGFLGLRRDHEWINLGEIYHFIKNSKCIAKIDQNCLIIPKGRTRLEIQGTFSLMSLYQTQLKIVGQCKYQLKDFTELSPLSSHGLSNEGSGMVEIESKEALILYFQEEVLKFPQCDL</sequence>
<dbReference type="GO" id="GO:0009229">
    <property type="term" value="P:thiamine diphosphate biosynthetic process"/>
    <property type="evidence" value="ECO:0007669"/>
    <property type="project" value="InterPro"/>
</dbReference>
<accession>A0A1Y5F9W1</accession>
<dbReference type="SUPFAM" id="SSF63999">
    <property type="entry name" value="Thiamin pyrophosphokinase, catalytic domain"/>
    <property type="match status" value="1"/>
</dbReference>
<dbReference type="Proteomes" id="UP000196531">
    <property type="component" value="Unassembled WGS sequence"/>
</dbReference>
<reference evidence="6" key="1">
    <citation type="journal article" date="2017" name="Proc. Natl. Acad. Sci. U.S.A.">
        <title>Simulation of Deepwater Horizon oil plume reveals substrate specialization within a complex community of hydrocarbon-degraders.</title>
        <authorList>
            <person name="Hu P."/>
            <person name="Dubinsky E.A."/>
            <person name="Probst A.J."/>
            <person name="Wang J."/>
            <person name="Sieber C.M.K."/>
            <person name="Tom L.M."/>
            <person name="Gardinali P."/>
            <person name="Banfield J.F."/>
            <person name="Atlas R.M."/>
            <person name="Andersen G.L."/>
        </authorList>
    </citation>
    <scope>NUCLEOTIDE SEQUENCE [LARGE SCALE GENOMIC DNA]</scope>
</reference>
<name>A0A1Y5F9W1_9BACT</name>
<dbReference type="Gene3D" id="3.40.50.10240">
    <property type="entry name" value="Thiamin pyrophosphokinase, catalytic domain"/>
    <property type="match status" value="1"/>
</dbReference>
<evidence type="ECO:0000313" key="5">
    <source>
        <dbReference type="EMBL" id="OUR97921.1"/>
    </source>
</evidence>
<keyword evidence="3" id="KW-0418">Kinase</keyword>
<dbReference type="GO" id="GO:0004788">
    <property type="term" value="F:thiamine diphosphokinase activity"/>
    <property type="evidence" value="ECO:0007669"/>
    <property type="project" value="InterPro"/>
</dbReference>
<evidence type="ECO:0000313" key="6">
    <source>
        <dbReference type="Proteomes" id="UP000196531"/>
    </source>
</evidence>
<protein>
    <recommendedName>
        <fullName evidence="7">Thiamine diphosphokinase</fullName>
    </recommendedName>
</protein>
<dbReference type="InterPro" id="IPR036759">
    <property type="entry name" value="TPK_catalytic_sf"/>
</dbReference>
<dbReference type="GO" id="GO:0005524">
    <property type="term" value="F:ATP binding"/>
    <property type="evidence" value="ECO:0007669"/>
    <property type="project" value="UniProtKB-KW"/>
</dbReference>
<gene>
    <name evidence="5" type="ORF">A9Q84_06920</name>
</gene>
<keyword evidence="2" id="KW-0547">Nucleotide-binding</keyword>
<dbReference type="EMBL" id="MAAO01000005">
    <property type="protein sequence ID" value="OUR97921.1"/>
    <property type="molecule type" value="Genomic_DNA"/>
</dbReference>
<proteinExistence type="predicted"/>
<evidence type="ECO:0000256" key="1">
    <source>
        <dbReference type="ARBA" id="ARBA00022679"/>
    </source>
</evidence>
<keyword evidence="4" id="KW-0067">ATP-binding</keyword>
<evidence type="ECO:0000256" key="3">
    <source>
        <dbReference type="ARBA" id="ARBA00022777"/>
    </source>
</evidence>
<evidence type="ECO:0008006" key="7">
    <source>
        <dbReference type="Google" id="ProtNLM"/>
    </source>
</evidence>
<evidence type="ECO:0000256" key="4">
    <source>
        <dbReference type="ARBA" id="ARBA00022840"/>
    </source>
</evidence>